<keyword evidence="4" id="KW-0964">Secreted</keyword>
<dbReference type="PANTHER" id="PTHR12027:SF99">
    <property type="entry name" value="PROTEIN WNT"/>
    <property type="match status" value="1"/>
</dbReference>
<keyword evidence="6 9" id="KW-0879">Wnt signaling pathway</keyword>
<keyword evidence="7" id="KW-1015">Disulfide bond</keyword>
<protein>
    <recommendedName>
        <fullName evidence="9">Protein Wnt</fullName>
    </recommendedName>
</protein>
<dbReference type="OrthoDB" id="5945655at2759"/>
<dbReference type="GO" id="GO:0005109">
    <property type="term" value="F:frizzled binding"/>
    <property type="evidence" value="ECO:0007669"/>
    <property type="project" value="TreeGrafter"/>
</dbReference>
<evidence type="ECO:0000313" key="10">
    <source>
        <dbReference type="EMBL" id="RWS22994.1"/>
    </source>
</evidence>
<organism evidence="10 11">
    <name type="scientific">Leptotrombidium deliense</name>
    <dbReference type="NCBI Taxonomy" id="299467"/>
    <lineage>
        <taxon>Eukaryota</taxon>
        <taxon>Metazoa</taxon>
        <taxon>Ecdysozoa</taxon>
        <taxon>Arthropoda</taxon>
        <taxon>Chelicerata</taxon>
        <taxon>Arachnida</taxon>
        <taxon>Acari</taxon>
        <taxon>Acariformes</taxon>
        <taxon>Trombidiformes</taxon>
        <taxon>Prostigmata</taxon>
        <taxon>Anystina</taxon>
        <taxon>Parasitengona</taxon>
        <taxon>Trombiculoidea</taxon>
        <taxon>Trombiculidae</taxon>
        <taxon>Leptotrombidium</taxon>
    </lineage>
</organism>
<evidence type="ECO:0000256" key="2">
    <source>
        <dbReference type="ARBA" id="ARBA00005683"/>
    </source>
</evidence>
<dbReference type="InterPro" id="IPR005817">
    <property type="entry name" value="Wnt"/>
</dbReference>
<dbReference type="GO" id="GO:0060070">
    <property type="term" value="P:canonical Wnt signaling pathway"/>
    <property type="evidence" value="ECO:0007669"/>
    <property type="project" value="TreeGrafter"/>
</dbReference>
<evidence type="ECO:0000256" key="3">
    <source>
        <dbReference type="ARBA" id="ARBA00022473"/>
    </source>
</evidence>
<dbReference type="VEuPathDB" id="VectorBase:LDEU009046"/>
<dbReference type="GO" id="GO:0030182">
    <property type="term" value="P:neuron differentiation"/>
    <property type="evidence" value="ECO:0007669"/>
    <property type="project" value="TreeGrafter"/>
</dbReference>
<keyword evidence="3 9" id="KW-0217">Developmental protein</keyword>
<dbReference type="EMBL" id="NCKV01007377">
    <property type="protein sequence ID" value="RWS22994.1"/>
    <property type="molecule type" value="Genomic_DNA"/>
</dbReference>
<keyword evidence="5" id="KW-0272">Extracellular matrix</keyword>
<comment type="similarity">
    <text evidence="2 9">Belongs to the Wnt family.</text>
</comment>
<evidence type="ECO:0000256" key="8">
    <source>
        <dbReference type="ARBA" id="ARBA00023288"/>
    </source>
</evidence>
<dbReference type="Pfam" id="PF00110">
    <property type="entry name" value="wnt"/>
    <property type="match status" value="1"/>
</dbReference>
<accession>A0A443S679</accession>
<dbReference type="GO" id="GO:0007517">
    <property type="term" value="P:muscle organ development"/>
    <property type="evidence" value="ECO:0007669"/>
    <property type="project" value="UniProtKB-ARBA"/>
</dbReference>
<dbReference type="GO" id="GO:0045165">
    <property type="term" value="P:cell fate commitment"/>
    <property type="evidence" value="ECO:0007669"/>
    <property type="project" value="TreeGrafter"/>
</dbReference>
<evidence type="ECO:0000256" key="5">
    <source>
        <dbReference type="ARBA" id="ARBA00022530"/>
    </source>
</evidence>
<dbReference type="GO" id="GO:0000902">
    <property type="term" value="P:cell morphogenesis"/>
    <property type="evidence" value="ECO:0007669"/>
    <property type="project" value="UniProtKB-ARBA"/>
</dbReference>
<proteinExistence type="inferred from homology"/>
<dbReference type="Gene3D" id="3.30.2460.20">
    <property type="match status" value="1"/>
</dbReference>
<dbReference type="FunFam" id="3.30.2460.20:FF:000001">
    <property type="entry name" value="Wnt homolog"/>
    <property type="match status" value="1"/>
</dbReference>
<dbReference type="Proteomes" id="UP000288716">
    <property type="component" value="Unassembled WGS sequence"/>
</dbReference>
<comment type="function">
    <text evidence="9">Ligand for members of the frizzled family of seven transmembrane receptors.</text>
</comment>
<sequence length="128" mass="14849">MKPFRAIGEELTKKFDGATHVRIVRRKEKVRLRPTRKDIKRPGKKDLVFLDDSPDYCQTNDSVGILGTKYRQCNASSYGMDGCRLLCCGRGYQTIVRQVEEKCNCKFVWCCKVNCQKCNAQKEEHYCN</sequence>
<dbReference type="STRING" id="299467.A0A443S679"/>
<dbReference type="InterPro" id="IPR043158">
    <property type="entry name" value="Wnt_C"/>
</dbReference>
<name>A0A443S679_9ACAR</name>
<comment type="caution">
    <text evidence="10">The sequence shown here is derived from an EMBL/GenBank/DDBJ whole genome shotgun (WGS) entry which is preliminary data.</text>
</comment>
<evidence type="ECO:0000256" key="9">
    <source>
        <dbReference type="RuleBase" id="RU003500"/>
    </source>
</evidence>
<dbReference type="GO" id="GO:0005125">
    <property type="term" value="F:cytokine activity"/>
    <property type="evidence" value="ECO:0007669"/>
    <property type="project" value="TreeGrafter"/>
</dbReference>
<evidence type="ECO:0000256" key="4">
    <source>
        <dbReference type="ARBA" id="ARBA00022525"/>
    </source>
</evidence>
<reference evidence="10 11" key="1">
    <citation type="journal article" date="2018" name="Gigascience">
        <title>Genomes of trombidid mites reveal novel predicted allergens and laterally-transferred genes associated with secondary metabolism.</title>
        <authorList>
            <person name="Dong X."/>
            <person name="Chaisiri K."/>
            <person name="Xia D."/>
            <person name="Armstrong S.D."/>
            <person name="Fang Y."/>
            <person name="Donnelly M.J."/>
            <person name="Kadowaki T."/>
            <person name="McGarry J.W."/>
            <person name="Darby A.C."/>
            <person name="Makepeace B.L."/>
        </authorList>
    </citation>
    <scope>NUCLEOTIDE SEQUENCE [LARGE SCALE GENOMIC DNA]</scope>
    <source>
        <strain evidence="10">UoL-UT</strain>
    </source>
</reference>
<dbReference type="PANTHER" id="PTHR12027">
    <property type="entry name" value="WNT RELATED"/>
    <property type="match status" value="1"/>
</dbReference>
<evidence type="ECO:0000256" key="1">
    <source>
        <dbReference type="ARBA" id="ARBA00004498"/>
    </source>
</evidence>
<evidence type="ECO:0000256" key="7">
    <source>
        <dbReference type="ARBA" id="ARBA00023157"/>
    </source>
</evidence>
<keyword evidence="11" id="KW-1185">Reference proteome</keyword>
<comment type="subcellular location">
    <subcellularLocation>
        <location evidence="1 9">Secreted</location>
        <location evidence="1 9">Extracellular space</location>
        <location evidence="1 9">Extracellular matrix</location>
    </subcellularLocation>
</comment>
<evidence type="ECO:0000256" key="6">
    <source>
        <dbReference type="ARBA" id="ARBA00022687"/>
    </source>
</evidence>
<dbReference type="SMART" id="SM00097">
    <property type="entry name" value="WNT1"/>
    <property type="match status" value="1"/>
</dbReference>
<dbReference type="AlphaFoldDB" id="A0A443S679"/>
<gene>
    <name evidence="10" type="ORF">B4U80_08298</name>
</gene>
<keyword evidence="8" id="KW-0449">Lipoprotein</keyword>
<evidence type="ECO:0000313" key="11">
    <source>
        <dbReference type="Proteomes" id="UP000288716"/>
    </source>
</evidence>
<dbReference type="GO" id="GO:0005615">
    <property type="term" value="C:extracellular space"/>
    <property type="evidence" value="ECO:0007669"/>
    <property type="project" value="TreeGrafter"/>
</dbReference>